<dbReference type="InterPro" id="IPR036136">
    <property type="entry name" value="Nit/Sulf_reduc_fer-like_dom_sf"/>
</dbReference>
<evidence type="ECO:0000256" key="5">
    <source>
        <dbReference type="ARBA" id="ARBA00022617"/>
    </source>
</evidence>
<keyword evidence="8 15" id="KW-0560">Oxidoreductase</keyword>
<keyword evidence="11 15" id="KW-0198">Cysteine biosynthesis</keyword>
<gene>
    <name evidence="15" type="primary">cysI</name>
    <name evidence="18" type="ORF">N789_06650</name>
</gene>
<dbReference type="EMBL" id="AVCI01000003">
    <property type="protein sequence ID" value="KFN44090.1"/>
    <property type="molecule type" value="Genomic_DNA"/>
</dbReference>
<evidence type="ECO:0000259" key="16">
    <source>
        <dbReference type="Pfam" id="PF01077"/>
    </source>
</evidence>
<evidence type="ECO:0000256" key="2">
    <source>
        <dbReference type="ARBA" id="ARBA00010429"/>
    </source>
</evidence>
<evidence type="ECO:0000256" key="11">
    <source>
        <dbReference type="ARBA" id="ARBA00023192"/>
    </source>
</evidence>
<evidence type="ECO:0000313" key="19">
    <source>
        <dbReference type="Proteomes" id="UP000029385"/>
    </source>
</evidence>
<comment type="function">
    <text evidence="13 15">Component of the sulfite reductase complex that catalyzes the 6-electron reduction of sulfite to sulfide. This is one of several activities required for the biosynthesis of L-cysteine from sulfate.</text>
</comment>
<dbReference type="HAMAP" id="MF_01540">
    <property type="entry name" value="CysI"/>
    <property type="match status" value="1"/>
</dbReference>
<keyword evidence="3 15" id="KW-0004">4Fe-4S</keyword>
<dbReference type="FunFam" id="3.30.413.10:FF:000004">
    <property type="entry name" value="Sulfite reductase [NADPH] hemoprotein beta-component"/>
    <property type="match status" value="1"/>
</dbReference>
<dbReference type="SUPFAM" id="SSF55124">
    <property type="entry name" value="Nitrite/Sulfite reductase N-terminal domain-like"/>
    <property type="match status" value="2"/>
</dbReference>
<dbReference type="GO" id="GO:0019344">
    <property type="term" value="P:cysteine biosynthetic process"/>
    <property type="evidence" value="ECO:0007669"/>
    <property type="project" value="UniProtKB-KW"/>
</dbReference>
<dbReference type="GO" id="GO:0070814">
    <property type="term" value="P:hydrogen sulfide biosynthetic process"/>
    <property type="evidence" value="ECO:0007669"/>
    <property type="project" value="UniProtKB-UniRule"/>
</dbReference>
<dbReference type="GO" id="GO:0020037">
    <property type="term" value="F:heme binding"/>
    <property type="evidence" value="ECO:0007669"/>
    <property type="project" value="InterPro"/>
</dbReference>
<dbReference type="PROSITE" id="PS00365">
    <property type="entry name" value="NIR_SIR"/>
    <property type="match status" value="1"/>
</dbReference>
<dbReference type="InterPro" id="IPR045854">
    <property type="entry name" value="NO2/SO3_Rdtase_4Fe4S_sf"/>
</dbReference>
<protein>
    <recommendedName>
        <fullName evidence="15">Sulfite reductase [NADPH] hemoprotein beta-component</fullName>
        <shortName evidence="15">SiR-HP</shortName>
        <shortName evidence="15">SiRHP</shortName>
        <ecNumber evidence="15">1.8.1.2</ecNumber>
    </recommendedName>
</protein>
<feature type="domain" description="Nitrite/Sulfite reductase ferredoxin-like" evidence="17">
    <location>
        <begin position="344"/>
        <end position="401"/>
    </location>
</feature>
<dbReference type="Proteomes" id="UP000029385">
    <property type="component" value="Unassembled WGS sequence"/>
</dbReference>
<dbReference type="NCBIfam" id="TIGR02041">
    <property type="entry name" value="CysI"/>
    <property type="match status" value="1"/>
</dbReference>
<evidence type="ECO:0000256" key="9">
    <source>
        <dbReference type="ARBA" id="ARBA00023004"/>
    </source>
</evidence>
<keyword evidence="6 15" id="KW-0479">Metal-binding</keyword>
<dbReference type="PANTHER" id="PTHR11493">
    <property type="entry name" value="SULFITE REDUCTASE [NADPH] SUBUNIT BETA-RELATED"/>
    <property type="match status" value="1"/>
</dbReference>
<evidence type="ECO:0000256" key="8">
    <source>
        <dbReference type="ARBA" id="ARBA00023002"/>
    </source>
</evidence>
<accession>A0A091BIA7</accession>
<dbReference type="InterPro" id="IPR006067">
    <property type="entry name" value="NO2/SO3_Rdtase_4Fe4S_dom"/>
</dbReference>
<feature type="binding site" evidence="15">
    <location>
        <position position="472"/>
    </location>
    <ligand>
        <name>[4Fe-4S] cluster</name>
        <dbReference type="ChEBI" id="CHEBI:49883"/>
    </ligand>
</feature>
<dbReference type="RefSeq" id="WP_022969401.1">
    <property type="nucleotide sequence ID" value="NZ_ATVD01000003.1"/>
</dbReference>
<feature type="binding site" evidence="15">
    <location>
        <position position="423"/>
    </location>
    <ligand>
        <name>[4Fe-4S] cluster</name>
        <dbReference type="ChEBI" id="CHEBI:49883"/>
    </ligand>
</feature>
<comment type="pathway">
    <text evidence="1 15">Sulfur metabolism; hydrogen sulfide biosynthesis; hydrogen sulfide from sulfite (NADPH route): step 1/1.</text>
</comment>
<dbReference type="GO" id="GO:0051539">
    <property type="term" value="F:4 iron, 4 sulfur cluster binding"/>
    <property type="evidence" value="ECO:0007669"/>
    <property type="project" value="UniProtKB-KW"/>
</dbReference>
<feature type="binding site" evidence="15">
    <location>
        <position position="429"/>
    </location>
    <ligand>
        <name>[4Fe-4S] cluster</name>
        <dbReference type="ChEBI" id="CHEBI:49883"/>
    </ligand>
</feature>
<dbReference type="OrthoDB" id="3189055at2"/>
<evidence type="ECO:0000256" key="14">
    <source>
        <dbReference type="ARBA" id="ARBA00062253"/>
    </source>
</evidence>
<dbReference type="PANTHER" id="PTHR11493:SF47">
    <property type="entry name" value="SULFITE REDUCTASE [NADPH] SUBUNIT BETA"/>
    <property type="match status" value="1"/>
</dbReference>
<comment type="subunit">
    <text evidence="14 15">Alpha(8)-beta(8). The alpha component is a flavoprotein, the beta component is a hemoprotein.</text>
</comment>
<dbReference type="Pfam" id="PF01077">
    <property type="entry name" value="NIR_SIR"/>
    <property type="match status" value="1"/>
</dbReference>
<keyword evidence="5 15" id="KW-0349">Heme</keyword>
<dbReference type="PATRIC" id="fig|1121015.4.peg.820"/>
<evidence type="ECO:0000256" key="4">
    <source>
        <dbReference type="ARBA" id="ARBA00022605"/>
    </source>
</evidence>
<evidence type="ECO:0000256" key="6">
    <source>
        <dbReference type="ARBA" id="ARBA00022723"/>
    </source>
</evidence>
<dbReference type="STRING" id="1121015.GCA_000420545_01784"/>
<evidence type="ECO:0000256" key="7">
    <source>
        <dbReference type="ARBA" id="ARBA00022857"/>
    </source>
</evidence>
<sequence>MSAPLSPVETLKANSRGLRGTLTDSLADPVTGALREGDAQLLKFHGSYQQDDRDVREERRRQKLEPAYSFMIRTRLPGGVATPAQWLALDAIARRYGNQTLRLTTRQAFQVHGIIKRDLKPTIAAINQSLVDTVAACGDVNRNVMTSANPVESRAHAAVYAAAVALSEHLLPHTRAYHEIWLDEQQIVGADESEPVYGPTYLPRKFKIGIAVPPSNDVDVFSQDLGFIAILDAHGDLLGYNLLAGGGMGSTHGDARTYPRLADVLGFIAPDQLVAAAEAVLTTQRDFGNRSDRKLSRLKYTIDKLGLDGFRAEVERRLGTALAPAHGFSFSHNGDRFGWTAGYDGRWHLTLRIESGRVQGAALDGLREIAASHGGDFRLTPNQNLIIANVADDQRSRIDELVAHYHLDGHLHATPLRRFALACVALPTCTLAMAEAERYLPAFLDQAEALLDTHGLRDAPILLRLSGCPNGCSRPYLGEIALVGKGPGRYNLHLGADFQGRRLNRLYRENLAEAEILAALDPLLARYAAERTDAEGFGDFLLRAGLLPAPAIIPTELVS</sequence>
<keyword evidence="19" id="KW-1185">Reference proteome</keyword>
<keyword evidence="4 15" id="KW-0028">Amino-acid biosynthesis</keyword>
<proteinExistence type="inferred from homology"/>
<dbReference type="EC" id="1.8.1.2" evidence="15"/>
<feature type="domain" description="Nitrite/sulphite reductase 4Fe-4S" evidence="16">
    <location>
        <begin position="167"/>
        <end position="320"/>
    </location>
</feature>
<dbReference type="UniPathway" id="UPA00140">
    <property type="reaction ID" value="UER00207"/>
</dbReference>
<comment type="caution">
    <text evidence="18">The sequence shown here is derived from an EMBL/GenBank/DDBJ whole genome shotgun (WGS) entry which is preliminary data.</text>
</comment>
<dbReference type="GO" id="GO:0004783">
    <property type="term" value="F:sulfite reductase (NADPH) activity"/>
    <property type="evidence" value="ECO:0007669"/>
    <property type="project" value="UniProtKB-UniRule"/>
</dbReference>
<evidence type="ECO:0000313" key="18">
    <source>
        <dbReference type="EMBL" id="KFN44090.1"/>
    </source>
</evidence>
<keyword evidence="7 15" id="KW-0521">NADP</keyword>
<comment type="catalytic activity">
    <reaction evidence="12 15">
        <text>hydrogen sulfide + 3 NADP(+) + 3 H2O = sulfite + 3 NADPH + 4 H(+)</text>
        <dbReference type="Rhea" id="RHEA:13801"/>
        <dbReference type="ChEBI" id="CHEBI:15377"/>
        <dbReference type="ChEBI" id="CHEBI:15378"/>
        <dbReference type="ChEBI" id="CHEBI:17359"/>
        <dbReference type="ChEBI" id="CHEBI:29919"/>
        <dbReference type="ChEBI" id="CHEBI:57783"/>
        <dbReference type="ChEBI" id="CHEBI:58349"/>
        <dbReference type="EC" id="1.8.1.2"/>
    </reaction>
</comment>
<comment type="cofactor">
    <cofactor evidence="15">
        <name>siroheme</name>
        <dbReference type="ChEBI" id="CHEBI:60052"/>
    </cofactor>
    <text evidence="15">Binds 1 siroheme per subunit.</text>
</comment>
<dbReference type="GO" id="GO:0046872">
    <property type="term" value="F:metal ion binding"/>
    <property type="evidence" value="ECO:0007669"/>
    <property type="project" value="UniProtKB-KW"/>
</dbReference>
<evidence type="ECO:0000256" key="12">
    <source>
        <dbReference type="ARBA" id="ARBA00052219"/>
    </source>
</evidence>
<evidence type="ECO:0000256" key="10">
    <source>
        <dbReference type="ARBA" id="ARBA00023014"/>
    </source>
</evidence>
<keyword evidence="10 15" id="KW-0411">Iron-sulfur</keyword>
<keyword evidence="9 15" id="KW-0408">Iron</keyword>
<dbReference type="GO" id="GO:0000103">
    <property type="term" value="P:sulfate assimilation"/>
    <property type="evidence" value="ECO:0007669"/>
    <property type="project" value="UniProtKB-UniRule"/>
</dbReference>
<name>A0A091BIA7_9GAMM</name>
<evidence type="ECO:0000256" key="13">
    <source>
        <dbReference type="ARBA" id="ARBA00057160"/>
    </source>
</evidence>
<evidence type="ECO:0000256" key="3">
    <source>
        <dbReference type="ARBA" id="ARBA00022485"/>
    </source>
</evidence>
<evidence type="ECO:0000256" key="1">
    <source>
        <dbReference type="ARBA" id="ARBA00004774"/>
    </source>
</evidence>
<dbReference type="FunFam" id="3.30.413.10:FF:000003">
    <property type="entry name" value="Sulfite reductase [NADPH] hemoprotein beta-component"/>
    <property type="match status" value="1"/>
</dbReference>
<dbReference type="GO" id="GO:0050311">
    <property type="term" value="F:sulfite reductase (ferredoxin) activity"/>
    <property type="evidence" value="ECO:0007669"/>
    <property type="project" value="TreeGrafter"/>
</dbReference>
<dbReference type="GO" id="GO:0009337">
    <property type="term" value="C:sulfite reductase complex (NADPH)"/>
    <property type="evidence" value="ECO:0007669"/>
    <property type="project" value="InterPro"/>
</dbReference>
<dbReference type="Pfam" id="PF03460">
    <property type="entry name" value="NIR_SIR_ferr"/>
    <property type="match status" value="2"/>
</dbReference>
<feature type="binding site" description="axial binding residue" evidence="15">
    <location>
        <position position="472"/>
    </location>
    <ligand>
        <name>siroheme</name>
        <dbReference type="ChEBI" id="CHEBI:60052"/>
    </ligand>
    <ligandPart>
        <name>Fe</name>
        <dbReference type="ChEBI" id="CHEBI:18248"/>
    </ligandPart>
</feature>
<feature type="binding site" evidence="15">
    <location>
        <position position="468"/>
    </location>
    <ligand>
        <name>[4Fe-4S] cluster</name>
        <dbReference type="ChEBI" id="CHEBI:49883"/>
    </ligand>
</feature>
<dbReference type="SUPFAM" id="SSF56014">
    <property type="entry name" value="Nitrite and sulphite reductase 4Fe-4S domain-like"/>
    <property type="match status" value="2"/>
</dbReference>
<comment type="similarity">
    <text evidence="2 15">Belongs to the nitrite and sulfite reductase 4Fe-4S domain family.</text>
</comment>
<organism evidence="18 19">
    <name type="scientific">Arenimonas oryziterrae DSM 21050 = YC6267</name>
    <dbReference type="NCBI Taxonomy" id="1121015"/>
    <lineage>
        <taxon>Bacteria</taxon>
        <taxon>Pseudomonadati</taxon>
        <taxon>Pseudomonadota</taxon>
        <taxon>Gammaproteobacteria</taxon>
        <taxon>Lysobacterales</taxon>
        <taxon>Lysobacteraceae</taxon>
        <taxon>Arenimonas</taxon>
    </lineage>
</organism>
<evidence type="ECO:0000259" key="17">
    <source>
        <dbReference type="Pfam" id="PF03460"/>
    </source>
</evidence>
<dbReference type="eggNOG" id="COG0155">
    <property type="taxonomic scope" value="Bacteria"/>
</dbReference>
<evidence type="ECO:0000256" key="15">
    <source>
        <dbReference type="HAMAP-Rule" id="MF_01540"/>
    </source>
</evidence>
<dbReference type="GO" id="GO:0050661">
    <property type="term" value="F:NADP binding"/>
    <property type="evidence" value="ECO:0007669"/>
    <property type="project" value="InterPro"/>
</dbReference>
<dbReference type="Gene3D" id="3.30.413.10">
    <property type="entry name" value="Sulfite Reductase Hemoprotein, domain 1"/>
    <property type="match status" value="2"/>
</dbReference>
<dbReference type="NCBIfam" id="NF010029">
    <property type="entry name" value="PRK13504.1"/>
    <property type="match status" value="1"/>
</dbReference>
<dbReference type="InterPro" id="IPR011786">
    <property type="entry name" value="CysI"/>
</dbReference>
<reference evidence="18 19" key="1">
    <citation type="submission" date="2013-09" db="EMBL/GenBank/DDBJ databases">
        <title>Genome sequencing of Arenimonas oryziterrae.</title>
        <authorList>
            <person name="Chen F."/>
            <person name="Wang G."/>
        </authorList>
    </citation>
    <scope>NUCLEOTIDE SEQUENCE [LARGE SCALE GENOMIC DNA]</scope>
    <source>
        <strain evidence="18 19">YC6267</strain>
    </source>
</reference>
<comment type="cofactor">
    <cofactor evidence="15">
        <name>[4Fe-4S] cluster</name>
        <dbReference type="ChEBI" id="CHEBI:49883"/>
    </cofactor>
    <text evidence="15">Binds 1 [4Fe-4S] cluster per subunit.</text>
</comment>
<dbReference type="InterPro" id="IPR006066">
    <property type="entry name" value="NO2/SO3_Rdtase_FeS/sirohaem_BS"/>
</dbReference>
<dbReference type="PRINTS" id="PR00397">
    <property type="entry name" value="SIROHAEM"/>
</dbReference>
<feature type="domain" description="Nitrite/Sulfite reductase ferredoxin-like" evidence="17">
    <location>
        <begin position="68"/>
        <end position="127"/>
    </location>
</feature>
<dbReference type="AlphaFoldDB" id="A0A091BIA7"/>
<dbReference type="InterPro" id="IPR045169">
    <property type="entry name" value="NO2/SO3_Rdtase_4Fe4S_prot"/>
</dbReference>
<dbReference type="InterPro" id="IPR005117">
    <property type="entry name" value="NiRdtase/SiRdtase_haem-b_fer"/>
</dbReference>